<evidence type="ECO:0000259" key="1">
    <source>
        <dbReference type="Pfam" id="PF23559"/>
    </source>
</evidence>
<dbReference type="SUPFAM" id="SSF52540">
    <property type="entry name" value="P-loop containing nucleoside triphosphate hydrolases"/>
    <property type="match status" value="1"/>
</dbReference>
<dbReference type="InterPro" id="IPR027417">
    <property type="entry name" value="P-loop_NTPase"/>
</dbReference>
<dbReference type="Gene3D" id="1.10.10.10">
    <property type="entry name" value="Winged helix-like DNA-binding domain superfamily/Winged helix DNA-binding domain"/>
    <property type="match status" value="1"/>
</dbReference>
<sequence length="220" mass="25538">MVPLLKDDSWSLFCAHAFKRLSSVPPDLQAVAQRVAKECQGLPLALKVIGGAMCGKVNRKYEWEPLLKKVCMARMEGRNVEEQLYERLRVGYNLLSEDDCRLKECFHYFAAFPEDSIIIFQEIVFHWTAEKLVSVDDGDDPEADTFSLLKRLWERSFIESNGEFDSDRMYMLNFKVHDVMRDLALYVLEKDSGTPPAKELYFYRAGRALVYQTQYGNYMS</sequence>
<dbReference type="Pfam" id="PF23559">
    <property type="entry name" value="WHD_DRP"/>
    <property type="match status" value="1"/>
</dbReference>
<reference evidence="2" key="1">
    <citation type="submission" date="2024-02" db="EMBL/GenBank/DDBJ databases">
        <authorList>
            <consortium name="ELIXIR-Norway"/>
            <consortium name="Elixir Norway"/>
        </authorList>
    </citation>
    <scope>NUCLEOTIDE SEQUENCE</scope>
</reference>
<proteinExistence type="predicted"/>
<feature type="domain" description="Disease resistance protein winged helix" evidence="1">
    <location>
        <begin position="112"/>
        <end position="184"/>
    </location>
</feature>
<dbReference type="InterPro" id="IPR044974">
    <property type="entry name" value="Disease_R_plants"/>
</dbReference>
<dbReference type="InterPro" id="IPR036388">
    <property type="entry name" value="WH-like_DNA-bd_sf"/>
</dbReference>
<keyword evidence="3" id="KW-1185">Reference proteome</keyword>
<dbReference type="Proteomes" id="UP001497444">
    <property type="component" value="Chromosome 17"/>
</dbReference>
<organism evidence="2 3">
    <name type="scientific">Sphagnum jensenii</name>
    <dbReference type="NCBI Taxonomy" id="128206"/>
    <lineage>
        <taxon>Eukaryota</taxon>
        <taxon>Viridiplantae</taxon>
        <taxon>Streptophyta</taxon>
        <taxon>Embryophyta</taxon>
        <taxon>Bryophyta</taxon>
        <taxon>Sphagnophytina</taxon>
        <taxon>Sphagnopsida</taxon>
        <taxon>Sphagnales</taxon>
        <taxon>Sphagnaceae</taxon>
        <taxon>Sphagnum</taxon>
    </lineage>
</organism>
<dbReference type="Gene3D" id="1.10.8.430">
    <property type="entry name" value="Helical domain of apoptotic protease-activating factors"/>
    <property type="match status" value="1"/>
</dbReference>
<evidence type="ECO:0000313" key="3">
    <source>
        <dbReference type="Proteomes" id="UP001497444"/>
    </source>
</evidence>
<dbReference type="InterPro" id="IPR058922">
    <property type="entry name" value="WHD_DRP"/>
</dbReference>
<evidence type="ECO:0000313" key="2">
    <source>
        <dbReference type="EMBL" id="CAK9265603.1"/>
    </source>
</evidence>
<dbReference type="EMBL" id="OZ020112">
    <property type="protein sequence ID" value="CAK9265603.1"/>
    <property type="molecule type" value="Genomic_DNA"/>
</dbReference>
<dbReference type="PANTHER" id="PTHR23155:SF1205">
    <property type="entry name" value="DISEASE RESISTANCE PROTEIN RPM1"/>
    <property type="match status" value="1"/>
</dbReference>
<name>A0ABP0WIQ5_9BRYO</name>
<dbReference type="InterPro" id="IPR042197">
    <property type="entry name" value="Apaf_helical"/>
</dbReference>
<protein>
    <recommendedName>
        <fullName evidence="1">Disease resistance protein winged helix domain-containing protein</fullName>
    </recommendedName>
</protein>
<gene>
    <name evidence="2" type="ORF">CSSPJE1EN1_LOCUS11081</name>
</gene>
<accession>A0ABP0WIQ5</accession>
<dbReference type="PANTHER" id="PTHR23155">
    <property type="entry name" value="DISEASE RESISTANCE PROTEIN RP"/>
    <property type="match status" value="1"/>
</dbReference>